<organism evidence="2 3">
    <name type="scientific">Nocardioides currus</name>
    <dbReference type="NCBI Taxonomy" id="2133958"/>
    <lineage>
        <taxon>Bacteria</taxon>
        <taxon>Bacillati</taxon>
        <taxon>Actinomycetota</taxon>
        <taxon>Actinomycetes</taxon>
        <taxon>Propionibacteriales</taxon>
        <taxon>Nocardioidaceae</taxon>
        <taxon>Nocardioides</taxon>
    </lineage>
</organism>
<dbReference type="AlphaFoldDB" id="A0A2R7Z019"/>
<keyword evidence="1" id="KW-0812">Transmembrane</keyword>
<feature type="transmembrane region" description="Helical" evidence="1">
    <location>
        <begin position="59"/>
        <end position="81"/>
    </location>
</feature>
<evidence type="ECO:0000313" key="2">
    <source>
        <dbReference type="EMBL" id="PUA81961.1"/>
    </source>
</evidence>
<keyword evidence="1" id="KW-1133">Transmembrane helix</keyword>
<reference evidence="2 3" key="1">
    <citation type="submission" date="2018-03" db="EMBL/GenBank/DDBJ databases">
        <authorList>
            <person name="Keele B.F."/>
        </authorList>
    </citation>
    <scope>NUCLEOTIDE SEQUENCE [LARGE SCALE GENOMIC DNA]</scope>
    <source>
        <strain evidence="2 3">IB-3</strain>
    </source>
</reference>
<keyword evidence="1" id="KW-0472">Membrane</keyword>
<feature type="transmembrane region" description="Helical" evidence="1">
    <location>
        <begin position="165"/>
        <end position="184"/>
    </location>
</feature>
<evidence type="ECO:0008006" key="4">
    <source>
        <dbReference type="Google" id="ProtNLM"/>
    </source>
</evidence>
<sequence length="260" mass="28371">MPTVREWSESVSPRDFRLRDLDLYVLQQYDQVLRSLGWRGRYRAGATGDGPRPARRDDLVFIPLFVLPMAGMFATGSGWFTTAGGGAMEFEGFESWLGVPIVVACFALSLPGPVLVLRRWWTGNRRWTTPEVVCLALDVGFGLLALRGLANAWQVEVLSAAPASLPVWAATVVAAVSLAAIVSASRGRRDAVLTHFERVGDPDPARARDLVEALAAGEREHLITQRRRAVATLRERGLIDLDEAVHVESLPLGESAAITS</sequence>
<evidence type="ECO:0000313" key="3">
    <source>
        <dbReference type="Proteomes" id="UP000244867"/>
    </source>
</evidence>
<dbReference type="EMBL" id="PYXZ01000002">
    <property type="protein sequence ID" value="PUA81961.1"/>
    <property type="molecule type" value="Genomic_DNA"/>
</dbReference>
<feature type="transmembrane region" description="Helical" evidence="1">
    <location>
        <begin position="132"/>
        <end position="153"/>
    </location>
</feature>
<proteinExistence type="predicted"/>
<name>A0A2R7Z019_9ACTN</name>
<keyword evidence="3" id="KW-1185">Reference proteome</keyword>
<feature type="transmembrane region" description="Helical" evidence="1">
    <location>
        <begin position="101"/>
        <end position="120"/>
    </location>
</feature>
<protein>
    <recommendedName>
        <fullName evidence="4">DUF2637 domain-containing protein</fullName>
    </recommendedName>
</protein>
<evidence type="ECO:0000256" key="1">
    <source>
        <dbReference type="SAM" id="Phobius"/>
    </source>
</evidence>
<accession>A0A2R7Z019</accession>
<dbReference type="Proteomes" id="UP000244867">
    <property type="component" value="Unassembled WGS sequence"/>
</dbReference>
<comment type="caution">
    <text evidence="2">The sequence shown here is derived from an EMBL/GenBank/DDBJ whole genome shotgun (WGS) entry which is preliminary data.</text>
</comment>
<gene>
    <name evidence="2" type="ORF">C7S10_07945</name>
</gene>